<sequence length="147" mass="16861">MSLLASNRKFTKQVVKVLNDWNKPRFTDRDAFCKVSWKMNRRKIDEFALLMTEGLFRPLIRTLGENSDKPLVAVATGKTELMKLLQLTENAKLEMEAIDTATSNKELFEIQLRLRGICAALVDESVRIMNLEGTPFELKKQEDARGQ</sequence>
<dbReference type="OrthoDB" id="1665892at2"/>
<reference evidence="1 2" key="1">
    <citation type="submission" date="2016-10" db="EMBL/GenBank/DDBJ databases">
        <authorList>
            <person name="de Groot N.N."/>
        </authorList>
    </citation>
    <scope>NUCLEOTIDE SEQUENCE [LARGE SCALE GENOMIC DNA]</scope>
    <source>
        <strain evidence="1 2">DSM 2872</strain>
    </source>
</reference>
<accession>A0A1H3Y6K7</accession>
<name>A0A1H3Y6K7_SELRU</name>
<dbReference type="EMBL" id="FNQG01000007">
    <property type="protein sequence ID" value="SEA07287.1"/>
    <property type="molecule type" value="Genomic_DNA"/>
</dbReference>
<evidence type="ECO:0000313" key="1">
    <source>
        <dbReference type="EMBL" id="SEA07287.1"/>
    </source>
</evidence>
<evidence type="ECO:0000313" key="2">
    <source>
        <dbReference type="Proteomes" id="UP000183469"/>
    </source>
</evidence>
<organism evidence="1 2">
    <name type="scientific">Selenomonas ruminantium</name>
    <dbReference type="NCBI Taxonomy" id="971"/>
    <lineage>
        <taxon>Bacteria</taxon>
        <taxon>Bacillati</taxon>
        <taxon>Bacillota</taxon>
        <taxon>Negativicutes</taxon>
        <taxon>Selenomonadales</taxon>
        <taxon>Selenomonadaceae</taxon>
        <taxon>Selenomonas</taxon>
    </lineage>
</organism>
<dbReference type="AlphaFoldDB" id="A0A1H3Y6K7"/>
<gene>
    <name evidence="1" type="ORF">SAMN05660648_01834</name>
</gene>
<dbReference type="Proteomes" id="UP000183469">
    <property type="component" value="Unassembled WGS sequence"/>
</dbReference>
<dbReference type="RefSeq" id="WP_074672245.1">
    <property type="nucleotide sequence ID" value="NZ_FNQG01000007.1"/>
</dbReference>
<proteinExistence type="predicted"/>
<protein>
    <submittedName>
        <fullName evidence="1">Uncharacterized protein</fullName>
    </submittedName>
</protein>